<dbReference type="InParanoid" id="K3WGQ4"/>
<reference evidence="5" key="2">
    <citation type="submission" date="2010-04" db="EMBL/GenBank/DDBJ databases">
        <authorList>
            <person name="Buell R."/>
            <person name="Hamilton J."/>
            <person name="Hostetler J."/>
        </authorList>
    </citation>
    <scope>NUCLEOTIDE SEQUENCE [LARGE SCALE GENOMIC DNA]</scope>
    <source>
        <strain evidence="5">DAOM:BR144</strain>
    </source>
</reference>
<dbReference type="Proteomes" id="UP000019132">
    <property type="component" value="Unassembled WGS sequence"/>
</dbReference>
<evidence type="ECO:0000259" key="3">
    <source>
        <dbReference type="PROSITE" id="PS50966"/>
    </source>
</evidence>
<dbReference type="PANTHER" id="PTHR31569">
    <property type="entry name" value="SWIM-TYPE DOMAIN-CONTAINING PROTEIN"/>
    <property type="match status" value="1"/>
</dbReference>
<proteinExistence type="predicted"/>
<dbReference type="VEuPathDB" id="FungiDB:PYU1_G004135"/>
<feature type="region of interest" description="Disordered" evidence="2">
    <location>
        <begin position="601"/>
        <end position="643"/>
    </location>
</feature>
<sequence>MDSYKVQDVVPFEGRFPSWEAFDVARKAHCEKTHTLYVCRNTVKVAIANKRRKLQVPDSWVYDRKVYVCTHGYRRISRSSGSRPRQKVRYTNCKARFTASVVCEMINNAEVLCIKITGQHLEHDDHPVSLDQWRNYSQNRASIVEHPYLIHEAELMRRIGSNKRTAREHIETLSGKVCTMKDMHNLYARLKKREDVIKTNSAMIDENPTVRVESVLQQFVDAHVENHVSILSADDGSNEAICLSSKAMKEHFQVFPELCLLDVTICPRFDMDGYQMQGFLSMDALGNSKPVFLAQSSNTSTSLFRRICQDFKRTHPKWTAIKILVMDKLHPEVVDVLHHEFPEAQVLLCQFHAIKFLTSLVTQVEFEIPNVQSQEHVRELMKQMVFANSQQAYNDSKSLLLQHLDSRMDHPLLVHIDQHWEPYRNLWASYWRGIVLEFSAFFTKGMESFWNPLKNAFERTGGSGIHHKTLILHPTSLISSANTTGNATNTTTASFNGSGVGMPTSVNVNTSTSSDDVDASGNGGGYGRNTSITKCISEVLTMVKFIEEEWTSKMMILEMTKPLTEFSSDPLLHFMVNCLSSFAVSLISSQLMALNADTGNPTTSATISVTRGPRPASAMASSSSTLPPGSASNPSPQTSTEPETVVWADKATRKKHVMQRDCSGCDCEFYQLYQLPCQHLIYYELSVLKNKQLSMSAVGQRWFLRTFQYPKIVSQRESNEIEYHIL</sequence>
<organism evidence="4 5">
    <name type="scientific">Globisporangium ultimum (strain ATCC 200006 / CBS 805.95 / DAOM BR144)</name>
    <name type="common">Pythium ultimum</name>
    <dbReference type="NCBI Taxonomy" id="431595"/>
    <lineage>
        <taxon>Eukaryota</taxon>
        <taxon>Sar</taxon>
        <taxon>Stramenopiles</taxon>
        <taxon>Oomycota</taxon>
        <taxon>Peronosporomycetes</taxon>
        <taxon>Pythiales</taxon>
        <taxon>Pythiaceae</taxon>
        <taxon>Globisporangium</taxon>
    </lineage>
</organism>
<dbReference type="PANTHER" id="PTHR31569:SF4">
    <property type="entry name" value="SWIM-TYPE DOMAIN-CONTAINING PROTEIN"/>
    <property type="match status" value="1"/>
</dbReference>
<evidence type="ECO:0000256" key="2">
    <source>
        <dbReference type="SAM" id="MobiDB-lite"/>
    </source>
</evidence>
<name>K3WGQ4_GLOUD</name>
<protein>
    <recommendedName>
        <fullName evidence="3">SWIM-type domain-containing protein</fullName>
    </recommendedName>
</protein>
<dbReference type="eggNOG" id="ENOG502SK52">
    <property type="taxonomic scope" value="Eukaryota"/>
</dbReference>
<dbReference type="AlphaFoldDB" id="K3WGQ4"/>
<feature type="compositionally biased region" description="Polar residues" evidence="2">
    <location>
        <begin position="633"/>
        <end position="642"/>
    </location>
</feature>
<feature type="compositionally biased region" description="Low complexity" evidence="2">
    <location>
        <begin position="616"/>
        <end position="632"/>
    </location>
</feature>
<dbReference type="STRING" id="431595.K3WGQ4"/>
<keyword evidence="1" id="KW-0479">Metal-binding</keyword>
<dbReference type="Pfam" id="PF21056">
    <property type="entry name" value="ZSWIM1-3_RNaseH-like"/>
    <property type="match status" value="1"/>
</dbReference>
<dbReference type="InterPro" id="IPR052579">
    <property type="entry name" value="Zinc_finger_SWIM"/>
</dbReference>
<keyword evidence="1" id="KW-0863">Zinc-finger</keyword>
<evidence type="ECO:0000313" key="5">
    <source>
        <dbReference type="Proteomes" id="UP000019132"/>
    </source>
</evidence>
<evidence type="ECO:0000313" key="4">
    <source>
        <dbReference type="EnsemblProtists" id="PYU1_T004145"/>
    </source>
</evidence>
<dbReference type="PROSITE" id="PS50966">
    <property type="entry name" value="ZF_SWIM"/>
    <property type="match status" value="1"/>
</dbReference>
<keyword evidence="1" id="KW-0862">Zinc</keyword>
<accession>K3WGQ4</accession>
<dbReference type="InterPro" id="IPR007527">
    <property type="entry name" value="Znf_SWIM"/>
</dbReference>
<dbReference type="HOGENOM" id="CLU_024483_0_0_1"/>
<dbReference type="EMBL" id="GL376567">
    <property type="status" value="NOT_ANNOTATED_CDS"/>
    <property type="molecule type" value="Genomic_DNA"/>
</dbReference>
<reference evidence="5" key="1">
    <citation type="journal article" date="2010" name="Genome Biol.">
        <title>Genome sequence of the necrotrophic plant pathogen Pythium ultimum reveals original pathogenicity mechanisms and effector repertoire.</title>
        <authorList>
            <person name="Levesque C.A."/>
            <person name="Brouwer H."/>
            <person name="Cano L."/>
            <person name="Hamilton J.P."/>
            <person name="Holt C."/>
            <person name="Huitema E."/>
            <person name="Raffaele S."/>
            <person name="Robideau G.P."/>
            <person name="Thines M."/>
            <person name="Win J."/>
            <person name="Zerillo M.M."/>
            <person name="Beakes G.W."/>
            <person name="Boore J.L."/>
            <person name="Busam D."/>
            <person name="Dumas B."/>
            <person name="Ferriera S."/>
            <person name="Fuerstenberg S.I."/>
            <person name="Gachon C.M."/>
            <person name="Gaulin E."/>
            <person name="Govers F."/>
            <person name="Grenville-Briggs L."/>
            <person name="Horner N."/>
            <person name="Hostetler J."/>
            <person name="Jiang R.H."/>
            <person name="Johnson J."/>
            <person name="Krajaejun T."/>
            <person name="Lin H."/>
            <person name="Meijer H.J."/>
            <person name="Moore B."/>
            <person name="Morris P."/>
            <person name="Phuntmart V."/>
            <person name="Puiu D."/>
            <person name="Shetty J."/>
            <person name="Stajich J.E."/>
            <person name="Tripathy S."/>
            <person name="Wawra S."/>
            <person name="van West P."/>
            <person name="Whitty B.R."/>
            <person name="Coutinho P.M."/>
            <person name="Henrissat B."/>
            <person name="Martin F."/>
            <person name="Thomas P.D."/>
            <person name="Tyler B.M."/>
            <person name="De Vries R.P."/>
            <person name="Kamoun S."/>
            <person name="Yandell M."/>
            <person name="Tisserat N."/>
            <person name="Buell C.R."/>
        </authorList>
    </citation>
    <scope>NUCLEOTIDE SEQUENCE</scope>
    <source>
        <strain evidence="5">DAOM:BR144</strain>
    </source>
</reference>
<dbReference type="InterPro" id="IPR048324">
    <property type="entry name" value="ZSWIM1-3_RNaseH-like"/>
</dbReference>
<feature type="domain" description="SWIM-type" evidence="3">
    <location>
        <begin position="655"/>
        <end position="688"/>
    </location>
</feature>
<dbReference type="EnsemblProtists" id="PYU1_T004145">
    <property type="protein sequence ID" value="PYU1_T004145"/>
    <property type="gene ID" value="PYU1_G004135"/>
</dbReference>
<evidence type="ECO:0000256" key="1">
    <source>
        <dbReference type="PROSITE-ProRule" id="PRU00325"/>
    </source>
</evidence>
<dbReference type="OMA" id="DFKRTHP"/>
<keyword evidence="5" id="KW-1185">Reference proteome</keyword>
<reference evidence="4" key="3">
    <citation type="submission" date="2015-02" db="UniProtKB">
        <authorList>
            <consortium name="EnsemblProtists"/>
        </authorList>
    </citation>
    <scope>IDENTIFICATION</scope>
    <source>
        <strain evidence="4">DAOM BR144</strain>
    </source>
</reference>
<dbReference type="GO" id="GO:0008270">
    <property type="term" value="F:zinc ion binding"/>
    <property type="evidence" value="ECO:0007669"/>
    <property type="project" value="UniProtKB-KW"/>
</dbReference>